<comment type="caution">
    <text evidence="1">The sequence shown here is derived from an EMBL/GenBank/DDBJ whole genome shotgun (WGS) entry which is preliminary data.</text>
</comment>
<proteinExistence type="predicted"/>
<organism evidence="1 2">
    <name type="scientific">Parasponia andersonii</name>
    <name type="common">Sponia andersonii</name>
    <dbReference type="NCBI Taxonomy" id="3476"/>
    <lineage>
        <taxon>Eukaryota</taxon>
        <taxon>Viridiplantae</taxon>
        <taxon>Streptophyta</taxon>
        <taxon>Embryophyta</taxon>
        <taxon>Tracheophyta</taxon>
        <taxon>Spermatophyta</taxon>
        <taxon>Magnoliopsida</taxon>
        <taxon>eudicotyledons</taxon>
        <taxon>Gunneridae</taxon>
        <taxon>Pentapetalae</taxon>
        <taxon>rosids</taxon>
        <taxon>fabids</taxon>
        <taxon>Rosales</taxon>
        <taxon>Cannabaceae</taxon>
        <taxon>Parasponia</taxon>
    </lineage>
</organism>
<dbReference type="EMBL" id="JXTB01000235">
    <property type="protein sequence ID" value="PON51264.1"/>
    <property type="molecule type" value="Genomic_DNA"/>
</dbReference>
<keyword evidence="2" id="KW-1185">Reference proteome</keyword>
<name>A0A2P5BR97_PARAD</name>
<evidence type="ECO:0000313" key="2">
    <source>
        <dbReference type="Proteomes" id="UP000237105"/>
    </source>
</evidence>
<sequence>MVSGIFLFQFGFAGDHRVHLSEPEHFNHHSTILGISKVMSAIITESLMKIPF</sequence>
<protein>
    <submittedName>
        <fullName evidence="1">Uncharacterized protein</fullName>
    </submittedName>
</protein>
<evidence type="ECO:0000313" key="1">
    <source>
        <dbReference type="EMBL" id="PON51264.1"/>
    </source>
</evidence>
<accession>A0A2P5BR97</accession>
<dbReference type="Proteomes" id="UP000237105">
    <property type="component" value="Unassembled WGS sequence"/>
</dbReference>
<dbReference type="OrthoDB" id="1743559at2759"/>
<gene>
    <name evidence="1" type="ORF">PanWU01x14_217330</name>
</gene>
<dbReference type="AlphaFoldDB" id="A0A2P5BR97"/>
<reference evidence="2" key="1">
    <citation type="submission" date="2016-06" db="EMBL/GenBank/DDBJ databases">
        <title>Parallel loss of symbiosis genes in relatives of nitrogen-fixing non-legume Parasponia.</title>
        <authorList>
            <person name="Van Velzen R."/>
            <person name="Holmer R."/>
            <person name="Bu F."/>
            <person name="Rutten L."/>
            <person name="Van Zeijl A."/>
            <person name="Liu W."/>
            <person name="Santuari L."/>
            <person name="Cao Q."/>
            <person name="Sharma T."/>
            <person name="Shen D."/>
            <person name="Roswanjaya Y."/>
            <person name="Wardhani T."/>
            <person name="Kalhor M.S."/>
            <person name="Jansen J."/>
            <person name="Van den Hoogen J."/>
            <person name="Gungor B."/>
            <person name="Hartog M."/>
            <person name="Hontelez J."/>
            <person name="Verver J."/>
            <person name="Yang W.-C."/>
            <person name="Schijlen E."/>
            <person name="Repin R."/>
            <person name="Schilthuizen M."/>
            <person name="Schranz E."/>
            <person name="Heidstra R."/>
            <person name="Miyata K."/>
            <person name="Fedorova E."/>
            <person name="Kohlen W."/>
            <person name="Bisseling T."/>
            <person name="Smit S."/>
            <person name="Geurts R."/>
        </authorList>
    </citation>
    <scope>NUCLEOTIDE SEQUENCE [LARGE SCALE GENOMIC DNA]</scope>
    <source>
        <strain evidence="2">cv. WU1-14</strain>
    </source>
</reference>